<feature type="transmembrane region" description="Helical" evidence="6">
    <location>
        <begin position="6"/>
        <end position="26"/>
    </location>
</feature>
<dbReference type="HOGENOM" id="CLU_079569_0_1_0"/>
<feature type="transmembrane region" description="Helical" evidence="6">
    <location>
        <begin position="149"/>
        <end position="168"/>
    </location>
</feature>
<organism evidence="7 8">
    <name type="scientific">Denitrovibrio acetiphilus (strain DSM 12809 / NBRC 114555 / N2460)</name>
    <dbReference type="NCBI Taxonomy" id="522772"/>
    <lineage>
        <taxon>Bacteria</taxon>
        <taxon>Pseudomonadati</taxon>
        <taxon>Deferribacterota</taxon>
        <taxon>Deferribacteres</taxon>
        <taxon>Deferribacterales</taxon>
        <taxon>Geovibrionaceae</taxon>
        <taxon>Denitrovibrio</taxon>
    </lineage>
</organism>
<evidence type="ECO:0000313" key="8">
    <source>
        <dbReference type="Proteomes" id="UP000002012"/>
    </source>
</evidence>
<dbReference type="InParanoid" id="D4H492"/>
<dbReference type="eggNOG" id="COG1280">
    <property type="taxonomic scope" value="Bacteria"/>
</dbReference>
<protein>
    <submittedName>
        <fullName evidence="7">Lysine exporter protein (LYSE/YGGA)</fullName>
    </submittedName>
</protein>
<dbReference type="OrthoDB" id="9807053at2"/>
<dbReference type="PANTHER" id="PTHR30086">
    <property type="entry name" value="ARGININE EXPORTER PROTEIN ARGO"/>
    <property type="match status" value="1"/>
</dbReference>
<name>D4H492_DENA2</name>
<keyword evidence="5 6" id="KW-0472">Membrane</keyword>
<feature type="transmembrane region" description="Helical" evidence="6">
    <location>
        <begin position="180"/>
        <end position="201"/>
    </location>
</feature>
<dbReference type="EMBL" id="CP001968">
    <property type="protein sequence ID" value="ADD69221.1"/>
    <property type="molecule type" value="Genomic_DNA"/>
</dbReference>
<evidence type="ECO:0000256" key="3">
    <source>
        <dbReference type="ARBA" id="ARBA00022692"/>
    </source>
</evidence>
<dbReference type="GO" id="GO:0005886">
    <property type="term" value="C:plasma membrane"/>
    <property type="evidence" value="ECO:0007669"/>
    <property type="project" value="UniProtKB-SubCell"/>
</dbReference>
<evidence type="ECO:0000256" key="6">
    <source>
        <dbReference type="SAM" id="Phobius"/>
    </source>
</evidence>
<reference evidence="7 8" key="1">
    <citation type="journal article" date="2010" name="Stand. Genomic Sci.">
        <title>Complete genome sequence of Denitrovibrio acetiphilus type strain (N2460).</title>
        <authorList>
            <person name="Kiss H."/>
            <person name="Lang E."/>
            <person name="Lapidus A."/>
            <person name="Copeland A."/>
            <person name="Nolan M."/>
            <person name="Glavina Del Rio T."/>
            <person name="Chen F."/>
            <person name="Lucas S."/>
            <person name="Tice H."/>
            <person name="Cheng J.F."/>
            <person name="Han C."/>
            <person name="Goodwin L."/>
            <person name="Pitluck S."/>
            <person name="Liolios K."/>
            <person name="Pati A."/>
            <person name="Ivanova N."/>
            <person name="Mavromatis K."/>
            <person name="Chen A."/>
            <person name="Palaniappan K."/>
            <person name="Land M."/>
            <person name="Hauser L."/>
            <person name="Chang Y.J."/>
            <person name="Jeffries C.D."/>
            <person name="Detter J.C."/>
            <person name="Brettin T."/>
            <person name="Spring S."/>
            <person name="Rohde M."/>
            <person name="Goker M."/>
            <person name="Woyke T."/>
            <person name="Bristow J."/>
            <person name="Eisen J.A."/>
            <person name="Markowitz V."/>
            <person name="Hugenholtz P."/>
            <person name="Kyrpides N.C."/>
            <person name="Klenk H.P."/>
        </authorList>
    </citation>
    <scope>NUCLEOTIDE SEQUENCE [LARGE SCALE GENOMIC DNA]</scope>
    <source>
        <strain evidence="8">DSM 12809 / NBRC 114555 / N2460</strain>
    </source>
</reference>
<dbReference type="PANTHER" id="PTHR30086:SF20">
    <property type="entry name" value="ARGININE EXPORTER PROTEIN ARGO-RELATED"/>
    <property type="match status" value="1"/>
</dbReference>
<dbReference type="InterPro" id="IPR001123">
    <property type="entry name" value="LeuE-type"/>
</dbReference>
<keyword evidence="2" id="KW-1003">Cell membrane</keyword>
<feature type="transmembrane region" description="Helical" evidence="6">
    <location>
        <begin position="67"/>
        <end position="88"/>
    </location>
</feature>
<evidence type="ECO:0000256" key="4">
    <source>
        <dbReference type="ARBA" id="ARBA00022989"/>
    </source>
</evidence>
<evidence type="ECO:0000256" key="1">
    <source>
        <dbReference type="ARBA" id="ARBA00004651"/>
    </source>
</evidence>
<evidence type="ECO:0000313" key="7">
    <source>
        <dbReference type="EMBL" id="ADD69221.1"/>
    </source>
</evidence>
<keyword evidence="3 6" id="KW-0812">Transmembrane</keyword>
<dbReference type="FunCoup" id="D4H492">
    <property type="interactions" value="55"/>
</dbReference>
<dbReference type="STRING" id="522772.Dacet_2460"/>
<comment type="subcellular location">
    <subcellularLocation>
        <location evidence="1">Cell membrane</location>
        <topology evidence="1">Multi-pass membrane protein</topology>
    </subcellularLocation>
</comment>
<dbReference type="GO" id="GO:0015171">
    <property type="term" value="F:amino acid transmembrane transporter activity"/>
    <property type="evidence" value="ECO:0007669"/>
    <property type="project" value="TreeGrafter"/>
</dbReference>
<dbReference type="PaxDb" id="522772-Dacet_2460"/>
<feature type="transmembrane region" description="Helical" evidence="6">
    <location>
        <begin position="108"/>
        <end position="129"/>
    </location>
</feature>
<sequence>MTEFLTVAVAHFLALISPGPDFFIIITKALRNGSGRAFYTCFGIASANGVYIILALIGFSAVREHVWVLSVMKVAGAGFLCYLGFMLLRSGKRDLYSSERVVHRHESVRMLFMTGFVSAILNPKNPIFYISLYSLFISRTTGLHIQALYGLWMFSAVLLWDVFIAFSVGNSRIRKLLNNYAHRIEQFSGAVIITLGLVLALG</sequence>
<dbReference type="Pfam" id="PF01810">
    <property type="entry name" value="LysE"/>
    <property type="match status" value="1"/>
</dbReference>
<accession>D4H492</accession>
<dbReference type="KEGG" id="dap:Dacet_2460"/>
<evidence type="ECO:0000256" key="5">
    <source>
        <dbReference type="ARBA" id="ARBA00023136"/>
    </source>
</evidence>
<dbReference type="Proteomes" id="UP000002012">
    <property type="component" value="Chromosome"/>
</dbReference>
<keyword evidence="8" id="KW-1185">Reference proteome</keyword>
<proteinExistence type="predicted"/>
<gene>
    <name evidence="7" type="ordered locus">Dacet_2460</name>
</gene>
<dbReference type="RefSeq" id="WP_013011722.1">
    <property type="nucleotide sequence ID" value="NC_013943.1"/>
</dbReference>
<evidence type="ECO:0000256" key="2">
    <source>
        <dbReference type="ARBA" id="ARBA00022475"/>
    </source>
</evidence>
<dbReference type="AlphaFoldDB" id="D4H492"/>
<keyword evidence="4 6" id="KW-1133">Transmembrane helix</keyword>
<feature type="transmembrane region" description="Helical" evidence="6">
    <location>
        <begin position="38"/>
        <end position="61"/>
    </location>
</feature>